<evidence type="ECO:0000313" key="2">
    <source>
        <dbReference type="Proteomes" id="UP001500621"/>
    </source>
</evidence>
<protein>
    <submittedName>
        <fullName evidence="1">DUF3145 domain-containing protein</fullName>
    </submittedName>
</protein>
<keyword evidence="2" id="KW-1185">Reference proteome</keyword>
<dbReference type="RefSeq" id="WP_345266843.1">
    <property type="nucleotide sequence ID" value="NZ_BAABIM010000003.1"/>
</dbReference>
<dbReference type="Proteomes" id="UP001500621">
    <property type="component" value="Unassembled WGS sequence"/>
</dbReference>
<dbReference type="InterPro" id="IPR021491">
    <property type="entry name" value="DUF3145"/>
</dbReference>
<gene>
    <name evidence="1" type="ORF">GCM10023226_27690</name>
</gene>
<reference evidence="2" key="1">
    <citation type="journal article" date="2019" name="Int. J. Syst. Evol. Microbiol.">
        <title>The Global Catalogue of Microorganisms (GCM) 10K type strain sequencing project: providing services to taxonomists for standard genome sequencing and annotation.</title>
        <authorList>
            <consortium name="The Broad Institute Genomics Platform"/>
            <consortium name="The Broad Institute Genome Sequencing Center for Infectious Disease"/>
            <person name="Wu L."/>
            <person name="Ma J."/>
        </authorList>
    </citation>
    <scope>NUCLEOTIDE SEQUENCE [LARGE SCALE GENOMIC DNA]</scope>
    <source>
        <strain evidence="2">JCM 18127</strain>
    </source>
</reference>
<accession>A0ABP8WEV2</accession>
<organism evidence="1 2">
    <name type="scientific">Nocardioides nanhaiensis</name>
    <dbReference type="NCBI Taxonomy" id="1476871"/>
    <lineage>
        <taxon>Bacteria</taxon>
        <taxon>Bacillati</taxon>
        <taxon>Actinomycetota</taxon>
        <taxon>Actinomycetes</taxon>
        <taxon>Propionibacteriales</taxon>
        <taxon>Nocardioidaceae</taxon>
        <taxon>Nocardioides</taxon>
    </lineage>
</organism>
<name>A0ABP8WEV2_9ACTN</name>
<proteinExistence type="predicted"/>
<dbReference type="Pfam" id="PF11343">
    <property type="entry name" value="DUF3145"/>
    <property type="match status" value="1"/>
</dbReference>
<evidence type="ECO:0000313" key="1">
    <source>
        <dbReference type="EMBL" id="GAA4688352.1"/>
    </source>
</evidence>
<sequence length="172" mass="18422">MTARTAPRTATRGVLYVHSAPSALCPHIEWAVGGVLGVAVNPSWSPQPAQSGSYRTELSWSGEAGSAAAIASALRGWNHLRYEVTEEPTGATEGARYSFTPDLGIFHAVTGLHGDIMIPEDRLKAAVVKAALGETTLVTEIDKLLGKPWDDELETFRHAGEGAPVRWLHQVV</sequence>
<dbReference type="EMBL" id="BAABIM010000003">
    <property type="protein sequence ID" value="GAA4688352.1"/>
    <property type="molecule type" value="Genomic_DNA"/>
</dbReference>
<comment type="caution">
    <text evidence="1">The sequence shown here is derived from an EMBL/GenBank/DDBJ whole genome shotgun (WGS) entry which is preliminary data.</text>
</comment>